<evidence type="ECO:0000313" key="2">
    <source>
        <dbReference type="EMBL" id="ETW97757.1"/>
    </source>
</evidence>
<dbReference type="InterPro" id="IPR000073">
    <property type="entry name" value="AB_hydrolase_1"/>
</dbReference>
<feature type="domain" description="AB hydrolase-1" evidence="1">
    <location>
        <begin position="2"/>
        <end position="228"/>
    </location>
</feature>
<dbReference type="Gene3D" id="3.40.50.1820">
    <property type="entry name" value="alpha/beta hydrolase"/>
    <property type="match status" value="1"/>
</dbReference>
<evidence type="ECO:0000259" key="1">
    <source>
        <dbReference type="Pfam" id="PF00561"/>
    </source>
</evidence>
<dbReference type="PANTHER" id="PTHR43194:SF2">
    <property type="entry name" value="PEROXISOMAL MEMBRANE PROTEIN LPX1"/>
    <property type="match status" value="1"/>
</dbReference>
<reference evidence="2 3" key="1">
    <citation type="journal article" date="2014" name="Nature">
        <title>An environmental bacterial taxon with a large and distinct metabolic repertoire.</title>
        <authorList>
            <person name="Wilson M.C."/>
            <person name="Mori T."/>
            <person name="Ruckert C."/>
            <person name="Uria A.R."/>
            <person name="Helf M.J."/>
            <person name="Takada K."/>
            <person name="Gernert C."/>
            <person name="Steffens U.A."/>
            <person name="Heycke N."/>
            <person name="Schmitt S."/>
            <person name="Rinke C."/>
            <person name="Helfrich E.J."/>
            <person name="Brachmann A.O."/>
            <person name="Gurgui C."/>
            <person name="Wakimoto T."/>
            <person name="Kracht M."/>
            <person name="Crusemann M."/>
            <person name="Hentschel U."/>
            <person name="Abe I."/>
            <person name="Matsunaga S."/>
            <person name="Kalinowski J."/>
            <person name="Takeyama H."/>
            <person name="Piel J."/>
        </authorList>
    </citation>
    <scope>NUCLEOTIDE SEQUENCE [LARGE SCALE GENOMIC DNA]</scope>
    <source>
        <strain evidence="3">TSY1</strain>
    </source>
</reference>
<dbReference type="InterPro" id="IPR050228">
    <property type="entry name" value="Carboxylesterase_BioH"/>
</dbReference>
<dbReference type="HOGENOM" id="CLU_1122955_0_0_7"/>
<gene>
    <name evidence="2" type="ORF">ETSY1_21460</name>
</gene>
<dbReference type="AlphaFoldDB" id="W4LIF1"/>
<proteinExistence type="predicted"/>
<organism evidence="2 3">
    <name type="scientific">Entotheonella factor</name>
    <dbReference type="NCBI Taxonomy" id="1429438"/>
    <lineage>
        <taxon>Bacteria</taxon>
        <taxon>Pseudomonadati</taxon>
        <taxon>Nitrospinota/Tectimicrobiota group</taxon>
        <taxon>Candidatus Tectimicrobiota</taxon>
        <taxon>Candidatus Entotheonellia</taxon>
        <taxon>Candidatus Entotheonellales</taxon>
        <taxon>Candidatus Entotheonellaceae</taxon>
        <taxon>Candidatus Entotheonella</taxon>
    </lineage>
</organism>
<dbReference type="PANTHER" id="PTHR43194">
    <property type="entry name" value="HYDROLASE ALPHA/BETA FOLD FAMILY"/>
    <property type="match status" value="1"/>
</dbReference>
<evidence type="ECO:0000313" key="3">
    <source>
        <dbReference type="Proteomes" id="UP000019141"/>
    </source>
</evidence>
<dbReference type="Proteomes" id="UP000019141">
    <property type="component" value="Unassembled WGS sequence"/>
</dbReference>
<dbReference type="EMBL" id="AZHW01000624">
    <property type="protein sequence ID" value="ETW97757.1"/>
    <property type="molecule type" value="Genomic_DNA"/>
</dbReference>
<dbReference type="Pfam" id="PF00561">
    <property type="entry name" value="Abhydrolase_1"/>
    <property type="match status" value="1"/>
</dbReference>
<dbReference type="SUPFAM" id="SSF53474">
    <property type="entry name" value="alpha/beta-Hydrolases"/>
    <property type="match status" value="1"/>
</dbReference>
<accession>W4LIF1</accession>
<sequence length="247" mass="27267">MLQKLGVEKPIICGHSEGGNIVLAYAVAYPHNVSGLICADTPAPGTNPANPLAQLLSTMDQNLFEYVKNRVFQRRHLRPGQERFSEPSPDPATSLANMMPEIMLEVFADACQEAFWSLGFQERARDTIQAWRDQLKQNSTFGMMTGNISQFTRPDLSSQLRSLGFPSIVLRGTEDAAVSKQHAIDLYHELGGIGDPGDVIRPEDVPDPKAKVTLQYIEGSGHMTLVEKPDEFNAAAEQFLKNHYPAS</sequence>
<name>W4LIF1_ENTF1</name>
<protein>
    <recommendedName>
        <fullName evidence="1">AB hydrolase-1 domain-containing protein</fullName>
    </recommendedName>
</protein>
<comment type="caution">
    <text evidence="2">The sequence shown here is derived from an EMBL/GenBank/DDBJ whole genome shotgun (WGS) entry which is preliminary data.</text>
</comment>
<keyword evidence="3" id="KW-1185">Reference proteome</keyword>
<dbReference type="InterPro" id="IPR029058">
    <property type="entry name" value="AB_hydrolase_fold"/>
</dbReference>